<evidence type="ECO:0000313" key="3">
    <source>
        <dbReference type="Proteomes" id="UP000383932"/>
    </source>
</evidence>
<organism evidence="2 3">
    <name type="scientific">Ceratobasidium theobromae</name>
    <dbReference type="NCBI Taxonomy" id="1582974"/>
    <lineage>
        <taxon>Eukaryota</taxon>
        <taxon>Fungi</taxon>
        <taxon>Dikarya</taxon>
        <taxon>Basidiomycota</taxon>
        <taxon>Agaricomycotina</taxon>
        <taxon>Agaricomycetes</taxon>
        <taxon>Cantharellales</taxon>
        <taxon>Ceratobasidiaceae</taxon>
        <taxon>Ceratobasidium</taxon>
    </lineage>
</organism>
<feature type="domain" description="F-box" evidence="1">
    <location>
        <begin position="9"/>
        <end position="41"/>
    </location>
</feature>
<proteinExistence type="predicted"/>
<dbReference type="Pfam" id="PF00646">
    <property type="entry name" value="F-box"/>
    <property type="match status" value="1"/>
</dbReference>
<dbReference type="OrthoDB" id="3256413at2759"/>
<dbReference type="InterPro" id="IPR036047">
    <property type="entry name" value="F-box-like_dom_sf"/>
</dbReference>
<sequence>MGPPFTDFIPQEIVLKILDFCDFVEALRFSQTCKVYYQLVTCSSALQLRIELVASGYQLSDEGSRRSRAGETAGLLDEFRRFRDGWLYMKIGRPLRLEPVDADMRLYELRQGYYAAALSSTYALPGVVKLTGLHDISSRLLSLGIQFSEFQIDPSQELMVLVAIEAPISMVSSIHIRSIRKEGPHTGALHPDWTIQLPFHMERRSSGIFVEVMDELLAIKYVSYEKEVSNILIWNWKTGTLLNRIECRGVSCTFGFFTSDSLLLFQSTEAPAVNLLIYENIRSSDRPSQDHQAHCNVSDYTPLAPGFEFGFPVLPPNAIAYLLMRAEPVPTLSCSGPSMFLPLPACRVIQLSMTVIRNVGHDRGLNQYQIFLSKERLLKHITPRDAPGTVHVPWEAWGEHTTRWFGTMSAISPWICRTYGSRFIQAHPFGDDDDEGNQPLEYLSVLEFHQPTVRRFSSLGCDKHLSMWSTPEARRHVDLNSNDEDMEYVTNALLNKHNLVEDNPVFVDTIDEDVPTYTQFNGTDLVTRLPYRIVTMRRPVPKHSGWMMDNNLIIGMPGDDLENIQNEHMNIFTPMA</sequence>
<protein>
    <recommendedName>
        <fullName evidence="1">F-box domain-containing protein</fullName>
    </recommendedName>
</protein>
<dbReference type="EMBL" id="SSOP01000215">
    <property type="protein sequence ID" value="KAB5589935.1"/>
    <property type="molecule type" value="Genomic_DNA"/>
</dbReference>
<comment type="caution">
    <text evidence="2">The sequence shown here is derived from an EMBL/GenBank/DDBJ whole genome shotgun (WGS) entry which is preliminary data.</text>
</comment>
<dbReference type="Proteomes" id="UP000383932">
    <property type="component" value="Unassembled WGS sequence"/>
</dbReference>
<name>A0A5N5QDV9_9AGAM</name>
<dbReference type="InterPro" id="IPR001810">
    <property type="entry name" value="F-box_dom"/>
</dbReference>
<dbReference type="SUPFAM" id="SSF81383">
    <property type="entry name" value="F-box domain"/>
    <property type="match status" value="1"/>
</dbReference>
<accession>A0A5N5QDV9</accession>
<dbReference type="CDD" id="cd09917">
    <property type="entry name" value="F-box_SF"/>
    <property type="match status" value="1"/>
</dbReference>
<keyword evidence="3" id="KW-1185">Reference proteome</keyword>
<reference evidence="2 3" key="1">
    <citation type="journal article" date="2019" name="Fungal Biol. Biotechnol.">
        <title>Draft genome sequence of fastidious pathogen Ceratobasidium theobromae, which causes vascular-streak dieback in Theobroma cacao.</title>
        <authorList>
            <person name="Ali S.S."/>
            <person name="Asman A."/>
            <person name="Shao J."/>
            <person name="Firmansyah A.P."/>
            <person name="Susilo A.W."/>
            <person name="Rosmana A."/>
            <person name="McMahon P."/>
            <person name="Junaid M."/>
            <person name="Guest D."/>
            <person name="Kheng T.Y."/>
            <person name="Meinhardt L.W."/>
            <person name="Bailey B.A."/>
        </authorList>
    </citation>
    <scope>NUCLEOTIDE SEQUENCE [LARGE SCALE GENOMIC DNA]</scope>
    <source>
        <strain evidence="2 3">CT2</strain>
    </source>
</reference>
<evidence type="ECO:0000313" key="2">
    <source>
        <dbReference type="EMBL" id="KAB5589935.1"/>
    </source>
</evidence>
<evidence type="ECO:0000259" key="1">
    <source>
        <dbReference type="Pfam" id="PF00646"/>
    </source>
</evidence>
<dbReference type="AlphaFoldDB" id="A0A5N5QDV9"/>
<gene>
    <name evidence="2" type="ORF">CTheo_6636</name>
</gene>
<dbReference type="Gene3D" id="1.20.1280.50">
    <property type="match status" value="1"/>
</dbReference>